<gene>
    <name evidence="19" type="ORF">SAMN05192576_2888</name>
</gene>
<dbReference type="EC" id="2.7.8.24" evidence="4"/>
<evidence type="ECO:0000256" key="8">
    <source>
        <dbReference type="ARBA" id="ARBA00022519"/>
    </source>
</evidence>
<comment type="subcellular location">
    <subcellularLocation>
        <location evidence="3">Cell inner membrane</location>
        <topology evidence="3">Multi-pass membrane protein</topology>
    </subcellularLocation>
</comment>
<evidence type="ECO:0000256" key="3">
    <source>
        <dbReference type="ARBA" id="ARBA00004429"/>
    </source>
</evidence>
<dbReference type="OrthoDB" id="350520at2"/>
<name>A0A1H0EKT6_9ACTN</name>
<dbReference type="InterPro" id="IPR026027">
    <property type="entry name" value="PcS"/>
</dbReference>
<evidence type="ECO:0000256" key="7">
    <source>
        <dbReference type="ARBA" id="ARBA00022516"/>
    </source>
</evidence>
<organism evidence="19 20">
    <name type="scientific">Nocardioides szechwanensis</name>
    <dbReference type="NCBI Taxonomy" id="1005944"/>
    <lineage>
        <taxon>Bacteria</taxon>
        <taxon>Bacillati</taxon>
        <taxon>Actinomycetota</taxon>
        <taxon>Actinomycetes</taxon>
        <taxon>Propionibacteriales</taxon>
        <taxon>Nocardioidaceae</taxon>
        <taxon>Nocardioides</taxon>
    </lineage>
</organism>
<dbReference type="GO" id="GO:0008654">
    <property type="term" value="P:phospholipid biosynthetic process"/>
    <property type="evidence" value="ECO:0007669"/>
    <property type="project" value="UniProtKB-KW"/>
</dbReference>
<keyword evidence="12" id="KW-0443">Lipid metabolism</keyword>
<comment type="catalytic activity">
    <reaction evidence="1">
        <text>a CDP-1,2-diacyl-sn-glycerol + choline = a 1,2-diacyl-sn-glycero-3-phosphocholine + CMP + H(+)</text>
        <dbReference type="Rhea" id="RHEA:14597"/>
        <dbReference type="ChEBI" id="CHEBI:15354"/>
        <dbReference type="ChEBI" id="CHEBI:15378"/>
        <dbReference type="ChEBI" id="CHEBI:57643"/>
        <dbReference type="ChEBI" id="CHEBI:58332"/>
        <dbReference type="ChEBI" id="CHEBI:60377"/>
        <dbReference type="EC" id="2.7.8.24"/>
    </reaction>
</comment>
<dbReference type="GO" id="GO:0005886">
    <property type="term" value="C:plasma membrane"/>
    <property type="evidence" value="ECO:0007669"/>
    <property type="project" value="UniProtKB-SubCell"/>
</dbReference>
<keyword evidence="16" id="KW-1208">Phospholipid metabolism</keyword>
<keyword evidence="7" id="KW-0444">Lipid biosynthesis</keyword>
<sequence length="256" mass="27541">MTTTATWSLGQRATAAAVHAYTASGSVLALLMVHHSYRGNVDTVLWLFLAAMVVDGTDGFLARRFRVKEVLPGFDGALLDNVVDFMTYVLAPMALLWANGYLPDGTFGAVCAAVPLLASCVQFCRTDAKPFVAGEHFFLGFPSYWNVLAFYVVATGLGEAATAAVILVCTVLVFVPIRYVYPSRTEALWQLTFVLTALWFASYAVIVAQLPDPHGLVVAASVGYLGYYLALSLWLTLRSAASKAPEPAADLIQGQT</sequence>
<evidence type="ECO:0000256" key="5">
    <source>
        <dbReference type="ARBA" id="ARBA00015623"/>
    </source>
</evidence>
<dbReference type="AlphaFoldDB" id="A0A1H0EKT6"/>
<evidence type="ECO:0000256" key="11">
    <source>
        <dbReference type="ARBA" id="ARBA00022989"/>
    </source>
</evidence>
<evidence type="ECO:0000256" key="18">
    <source>
        <dbReference type="SAM" id="Phobius"/>
    </source>
</evidence>
<keyword evidence="6" id="KW-1003">Cell membrane</keyword>
<keyword evidence="15" id="KW-0464">Manganese</keyword>
<evidence type="ECO:0000256" key="2">
    <source>
        <dbReference type="ARBA" id="ARBA00001936"/>
    </source>
</evidence>
<keyword evidence="14" id="KW-0594">Phospholipid biosynthesis</keyword>
<dbReference type="RefSeq" id="WP_091025490.1">
    <property type="nucleotide sequence ID" value="NZ_BKAE01000010.1"/>
</dbReference>
<evidence type="ECO:0000256" key="16">
    <source>
        <dbReference type="ARBA" id="ARBA00023264"/>
    </source>
</evidence>
<feature type="transmembrane region" description="Helical" evidence="18">
    <location>
        <begin position="106"/>
        <end position="124"/>
    </location>
</feature>
<keyword evidence="9" id="KW-0808">Transferase</keyword>
<keyword evidence="13 18" id="KW-0472">Membrane</keyword>
<feature type="transmembrane region" description="Helical" evidence="18">
    <location>
        <begin position="136"/>
        <end position="154"/>
    </location>
</feature>
<dbReference type="Gene3D" id="1.20.120.1760">
    <property type="match status" value="1"/>
</dbReference>
<feature type="transmembrane region" description="Helical" evidence="18">
    <location>
        <begin position="18"/>
        <end position="37"/>
    </location>
</feature>
<evidence type="ECO:0000313" key="19">
    <source>
        <dbReference type="EMBL" id="SDN82906.1"/>
    </source>
</evidence>
<comment type="cofactor">
    <cofactor evidence="2">
        <name>Mn(2+)</name>
        <dbReference type="ChEBI" id="CHEBI:29035"/>
    </cofactor>
</comment>
<dbReference type="Proteomes" id="UP000199004">
    <property type="component" value="Unassembled WGS sequence"/>
</dbReference>
<evidence type="ECO:0000313" key="20">
    <source>
        <dbReference type="Proteomes" id="UP000199004"/>
    </source>
</evidence>
<evidence type="ECO:0000256" key="1">
    <source>
        <dbReference type="ARBA" id="ARBA00000958"/>
    </source>
</evidence>
<dbReference type="STRING" id="1005944.SAMN05192576_2888"/>
<dbReference type="GO" id="GO:0050520">
    <property type="term" value="F:phosphatidylcholine synthase activity"/>
    <property type="evidence" value="ECO:0007669"/>
    <property type="project" value="UniProtKB-EC"/>
</dbReference>
<proteinExistence type="predicted"/>
<evidence type="ECO:0000256" key="10">
    <source>
        <dbReference type="ARBA" id="ARBA00022692"/>
    </source>
</evidence>
<dbReference type="InterPro" id="IPR043130">
    <property type="entry name" value="CDP-OH_PTrfase_TM_dom"/>
</dbReference>
<feature type="transmembrane region" description="Helical" evidence="18">
    <location>
        <begin position="43"/>
        <end position="61"/>
    </location>
</feature>
<evidence type="ECO:0000256" key="14">
    <source>
        <dbReference type="ARBA" id="ARBA00023209"/>
    </source>
</evidence>
<keyword evidence="20" id="KW-1185">Reference proteome</keyword>
<keyword evidence="10 18" id="KW-0812">Transmembrane</keyword>
<evidence type="ECO:0000256" key="17">
    <source>
        <dbReference type="ARBA" id="ARBA00033321"/>
    </source>
</evidence>
<protein>
    <recommendedName>
        <fullName evidence="5">Phosphatidylcholine synthase</fullName>
        <ecNumber evidence="4">2.7.8.24</ecNumber>
    </recommendedName>
    <alternativeName>
        <fullName evidence="17">CDP-diglyceride-choline O-phosphatidyltransferase</fullName>
    </alternativeName>
</protein>
<evidence type="ECO:0000256" key="9">
    <source>
        <dbReference type="ARBA" id="ARBA00022679"/>
    </source>
</evidence>
<evidence type="ECO:0000256" key="4">
    <source>
        <dbReference type="ARBA" id="ARBA00013195"/>
    </source>
</evidence>
<feature type="transmembrane region" description="Helical" evidence="18">
    <location>
        <begin position="216"/>
        <end position="237"/>
    </location>
</feature>
<dbReference type="EMBL" id="FNIC01000004">
    <property type="protein sequence ID" value="SDN82906.1"/>
    <property type="molecule type" value="Genomic_DNA"/>
</dbReference>
<feature type="transmembrane region" description="Helical" evidence="18">
    <location>
        <begin position="188"/>
        <end position="210"/>
    </location>
</feature>
<evidence type="ECO:0000256" key="6">
    <source>
        <dbReference type="ARBA" id="ARBA00022475"/>
    </source>
</evidence>
<feature type="transmembrane region" description="Helical" evidence="18">
    <location>
        <begin position="160"/>
        <end position="181"/>
    </location>
</feature>
<evidence type="ECO:0000256" key="13">
    <source>
        <dbReference type="ARBA" id="ARBA00023136"/>
    </source>
</evidence>
<dbReference type="PIRSF" id="PIRSF000851">
    <property type="entry name" value="PcS"/>
    <property type="match status" value="1"/>
</dbReference>
<accession>A0A1H0EKT6</accession>
<evidence type="ECO:0000256" key="12">
    <source>
        <dbReference type="ARBA" id="ARBA00023098"/>
    </source>
</evidence>
<keyword evidence="11 18" id="KW-1133">Transmembrane helix</keyword>
<keyword evidence="8" id="KW-0997">Cell inner membrane</keyword>
<reference evidence="19 20" key="1">
    <citation type="submission" date="2016-10" db="EMBL/GenBank/DDBJ databases">
        <authorList>
            <person name="de Groot N.N."/>
        </authorList>
    </citation>
    <scope>NUCLEOTIDE SEQUENCE [LARGE SCALE GENOMIC DNA]</scope>
    <source>
        <strain evidence="19 20">CGMCC 1.11147</strain>
    </source>
</reference>
<evidence type="ECO:0000256" key="15">
    <source>
        <dbReference type="ARBA" id="ARBA00023211"/>
    </source>
</evidence>